<name>A0A6J7VKC5_9CAUD</name>
<accession>A0A6J7VKC5</accession>
<organism evidence="1">
    <name type="scientific">uncultured Caudovirales phage</name>
    <dbReference type="NCBI Taxonomy" id="2100421"/>
    <lineage>
        <taxon>Viruses</taxon>
        <taxon>Duplodnaviria</taxon>
        <taxon>Heunggongvirae</taxon>
        <taxon>Uroviricota</taxon>
        <taxon>Caudoviricetes</taxon>
        <taxon>Peduoviridae</taxon>
        <taxon>Maltschvirus</taxon>
        <taxon>Maltschvirus maltsch</taxon>
    </lineage>
</organism>
<sequence>MAISRIPLGHNIGTRDGTLTKDAKLGNALIEIDKGESVSIIKRPGLSQYQAVGSGVGLGVFGIEGHLFSVVGGEFYDNGVAKGTVDDADEYDWIASVDLSQIFFKNENKGYVYTIATGALLDLSGTITTQSGTLVSGNPTVTLSASNSAIQIGQLISGTGISAGTYVLNIFGTTLTLSQNATLSTTSTLTFTTSYPGTTVSGACFVDGYYVVGTPEGLLYNSNVEDPTTWQAINYIGVVSDADKLVAINRTINYVVATGTQTTEFFYDAGANPGSPFLPYQNSVLQFGCAAEDTLVQMDNTLIWVSTSHQKGRQVLALSGQTPQIISNQYIERILNRVDNPNDNLYATSVKTAGHSLYLLACKSLGFTLVYDFAQHGWTYWTSSENNKETWFQGLFYTKYNNMDMFQASDTGIVYQFDPDVYQDYGNPINVFCRTPLIDGGTNVRKFWSGAQVIGDKIDSYALLRYTNDDYQTYSAWQNVNLNSSKAQVNRLGQGRRRSFDLLHSDNVPLRLEYLEVDVSQGDS</sequence>
<evidence type="ECO:0000313" key="1">
    <source>
        <dbReference type="EMBL" id="CAB5079601.1"/>
    </source>
</evidence>
<evidence type="ECO:0008006" key="2">
    <source>
        <dbReference type="Google" id="ProtNLM"/>
    </source>
</evidence>
<protein>
    <recommendedName>
        <fullName evidence="2">Bacteriophage P22, Gp10, DNA-stabilising</fullName>
    </recommendedName>
</protein>
<dbReference type="EMBL" id="LR798192">
    <property type="protein sequence ID" value="CAB5079601.1"/>
    <property type="molecule type" value="Genomic_DNA"/>
</dbReference>
<gene>
    <name evidence="1" type="ORF">UFOVP146_30</name>
</gene>
<proteinExistence type="predicted"/>
<reference evidence="1" key="1">
    <citation type="submission" date="2020-05" db="EMBL/GenBank/DDBJ databases">
        <authorList>
            <person name="Chiriac C."/>
            <person name="Salcher M."/>
            <person name="Ghai R."/>
            <person name="Kavagutti S V."/>
        </authorList>
    </citation>
    <scope>NUCLEOTIDE SEQUENCE</scope>
</reference>